<dbReference type="Gene3D" id="1.25.10.10">
    <property type="entry name" value="Leucine-rich Repeat Variant"/>
    <property type="match status" value="1"/>
</dbReference>
<keyword evidence="3 10" id="KW-0853">WD repeat</keyword>
<evidence type="ECO:0000256" key="9">
    <source>
        <dbReference type="PROSITE-ProRule" id="PRU00103"/>
    </source>
</evidence>
<dbReference type="PROSITE" id="PS50082">
    <property type="entry name" value="WD_REPEATS_2"/>
    <property type="match status" value="1"/>
</dbReference>
<evidence type="ECO:0000256" key="5">
    <source>
        <dbReference type="ARBA" id="ARBA00022737"/>
    </source>
</evidence>
<dbReference type="PROSITE" id="PS50011">
    <property type="entry name" value="PROTEIN_KINASE_DOM"/>
    <property type="match status" value="1"/>
</dbReference>
<feature type="compositionally biased region" description="Basic and acidic residues" evidence="11">
    <location>
        <begin position="1089"/>
        <end position="1103"/>
    </location>
</feature>
<gene>
    <name evidence="13" type="ORF">M413DRAFT_449354</name>
</gene>
<dbReference type="InterPro" id="IPR016024">
    <property type="entry name" value="ARM-type_fold"/>
</dbReference>
<feature type="region of interest" description="Disordered" evidence="11">
    <location>
        <begin position="936"/>
        <end position="981"/>
    </location>
</feature>
<dbReference type="HOGENOM" id="CLU_001696_0_1_1"/>
<dbReference type="GO" id="GO:0034272">
    <property type="term" value="C:phosphatidylinositol 3-kinase complex, class III, type II"/>
    <property type="evidence" value="ECO:0007669"/>
    <property type="project" value="TreeGrafter"/>
</dbReference>
<dbReference type="PANTHER" id="PTHR17583:SF0">
    <property type="entry name" value="PHOSPHOINOSITIDE 3-KINASE REGULATORY SUBUNIT 4"/>
    <property type="match status" value="1"/>
</dbReference>
<evidence type="ECO:0000313" key="13">
    <source>
        <dbReference type="EMBL" id="KIM36150.1"/>
    </source>
</evidence>
<dbReference type="GO" id="GO:0006623">
    <property type="term" value="P:protein targeting to vacuole"/>
    <property type="evidence" value="ECO:0007669"/>
    <property type="project" value="TreeGrafter"/>
</dbReference>
<keyword evidence="5" id="KW-0677">Repeat</keyword>
<dbReference type="PROSITE" id="PS00108">
    <property type="entry name" value="PROTEIN_KINASE_ST"/>
    <property type="match status" value="1"/>
</dbReference>
<dbReference type="GO" id="GO:0016236">
    <property type="term" value="P:macroautophagy"/>
    <property type="evidence" value="ECO:0007669"/>
    <property type="project" value="InterPro"/>
</dbReference>
<dbReference type="CDD" id="cd13980">
    <property type="entry name" value="STKc_Vps15"/>
    <property type="match status" value="1"/>
</dbReference>
<dbReference type="InterPro" id="IPR055231">
    <property type="entry name" value="2AA_helical"/>
</dbReference>
<feature type="repeat" description="HEAT" evidence="9">
    <location>
        <begin position="502"/>
        <end position="533"/>
    </location>
</feature>
<keyword evidence="8" id="KW-0067">ATP-binding</keyword>
<evidence type="ECO:0000256" key="1">
    <source>
        <dbReference type="ARBA" id="ARBA00012513"/>
    </source>
</evidence>
<dbReference type="Pfam" id="PF22956">
    <property type="entry name" value="VPS15-like_hel"/>
    <property type="match status" value="1"/>
</dbReference>
<keyword evidence="4" id="KW-0808">Transferase</keyword>
<dbReference type="GO" id="GO:0034271">
    <property type="term" value="C:phosphatidylinositol 3-kinase complex, class III, type I"/>
    <property type="evidence" value="ECO:0007669"/>
    <property type="project" value="TreeGrafter"/>
</dbReference>
<accession>A0A0C3BHH5</accession>
<dbReference type="InterPro" id="IPR008271">
    <property type="entry name" value="Ser/Thr_kinase_AS"/>
</dbReference>
<dbReference type="GO" id="GO:0005770">
    <property type="term" value="C:late endosome"/>
    <property type="evidence" value="ECO:0007669"/>
    <property type="project" value="TreeGrafter"/>
</dbReference>
<dbReference type="InterPro" id="IPR036322">
    <property type="entry name" value="WD40_repeat_dom_sf"/>
</dbReference>
<feature type="domain" description="Protein kinase" evidence="12">
    <location>
        <begin position="28"/>
        <end position="318"/>
    </location>
</feature>
<evidence type="ECO:0000256" key="6">
    <source>
        <dbReference type="ARBA" id="ARBA00022741"/>
    </source>
</evidence>
<keyword evidence="6" id="KW-0547">Nucleotide-binding</keyword>
<feature type="region of interest" description="Disordered" evidence="11">
    <location>
        <begin position="1001"/>
        <end position="1079"/>
    </location>
</feature>
<dbReference type="SUPFAM" id="SSF50978">
    <property type="entry name" value="WD40 repeat-like"/>
    <property type="match status" value="1"/>
</dbReference>
<dbReference type="GO" id="GO:0071561">
    <property type="term" value="C:nucleus-vacuole junction"/>
    <property type="evidence" value="ECO:0007669"/>
    <property type="project" value="TreeGrafter"/>
</dbReference>
<dbReference type="SUPFAM" id="SSF48371">
    <property type="entry name" value="ARM repeat"/>
    <property type="match status" value="1"/>
</dbReference>
<dbReference type="Gene3D" id="1.10.510.10">
    <property type="entry name" value="Transferase(Phosphotransferase) domain 1"/>
    <property type="match status" value="1"/>
</dbReference>
<evidence type="ECO:0000256" key="2">
    <source>
        <dbReference type="ARBA" id="ARBA00022527"/>
    </source>
</evidence>
<reference evidence="14" key="2">
    <citation type="submission" date="2015-01" db="EMBL/GenBank/DDBJ databases">
        <title>Evolutionary Origins and Diversification of the Mycorrhizal Mutualists.</title>
        <authorList>
            <consortium name="DOE Joint Genome Institute"/>
            <consortium name="Mycorrhizal Genomics Consortium"/>
            <person name="Kohler A."/>
            <person name="Kuo A."/>
            <person name="Nagy L.G."/>
            <person name="Floudas D."/>
            <person name="Copeland A."/>
            <person name="Barry K.W."/>
            <person name="Cichocki N."/>
            <person name="Veneault-Fourrey C."/>
            <person name="LaButti K."/>
            <person name="Lindquist E.A."/>
            <person name="Lipzen A."/>
            <person name="Lundell T."/>
            <person name="Morin E."/>
            <person name="Murat C."/>
            <person name="Riley R."/>
            <person name="Ohm R."/>
            <person name="Sun H."/>
            <person name="Tunlid A."/>
            <person name="Henrissat B."/>
            <person name="Grigoriev I.V."/>
            <person name="Hibbett D.S."/>
            <person name="Martin F."/>
        </authorList>
    </citation>
    <scope>NUCLEOTIDE SEQUENCE [LARGE SCALE GENOMIC DNA]</scope>
    <source>
        <strain evidence="14">h7</strain>
    </source>
</reference>
<dbReference type="PROSITE" id="PS50294">
    <property type="entry name" value="WD_REPEATS_REGION"/>
    <property type="match status" value="1"/>
</dbReference>
<dbReference type="InterPro" id="IPR001680">
    <property type="entry name" value="WD40_rpt"/>
</dbReference>
<dbReference type="GO" id="GO:0005524">
    <property type="term" value="F:ATP binding"/>
    <property type="evidence" value="ECO:0007669"/>
    <property type="project" value="UniProtKB-KW"/>
</dbReference>
<dbReference type="InterPro" id="IPR011989">
    <property type="entry name" value="ARM-like"/>
</dbReference>
<dbReference type="InterPro" id="IPR045162">
    <property type="entry name" value="Vps15-like"/>
</dbReference>
<dbReference type="OrthoDB" id="242910at2759"/>
<feature type="compositionally biased region" description="Low complexity" evidence="11">
    <location>
        <begin position="1580"/>
        <end position="1594"/>
    </location>
</feature>
<evidence type="ECO:0000256" key="8">
    <source>
        <dbReference type="ARBA" id="ARBA00022840"/>
    </source>
</evidence>
<evidence type="ECO:0000256" key="3">
    <source>
        <dbReference type="ARBA" id="ARBA00022574"/>
    </source>
</evidence>
<dbReference type="SMART" id="SM00320">
    <property type="entry name" value="WD40"/>
    <property type="match status" value="5"/>
</dbReference>
<organism evidence="13 14">
    <name type="scientific">Hebeloma cylindrosporum</name>
    <dbReference type="NCBI Taxonomy" id="76867"/>
    <lineage>
        <taxon>Eukaryota</taxon>
        <taxon>Fungi</taxon>
        <taxon>Dikarya</taxon>
        <taxon>Basidiomycota</taxon>
        <taxon>Agaricomycotina</taxon>
        <taxon>Agaricomycetes</taxon>
        <taxon>Agaricomycetidae</taxon>
        <taxon>Agaricales</taxon>
        <taxon>Agaricineae</taxon>
        <taxon>Hymenogastraceae</taxon>
        <taxon>Hebeloma</taxon>
    </lineage>
</organism>
<dbReference type="EC" id="2.7.11.1" evidence="1"/>
<dbReference type="InterPro" id="IPR015943">
    <property type="entry name" value="WD40/YVTN_repeat-like_dom_sf"/>
</dbReference>
<reference evidence="13 14" key="1">
    <citation type="submission" date="2014-04" db="EMBL/GenBank/DDBJ databases">
        <authorList>
            <consortium name="DOE Joint Genome Institute"/>
            <person name="Kuo A."/>
            <person name="Gay G."/>
            <person name="Dore J."/>
            <person name="Kohler A."/>
            <person name="Nagy L.G."/>
            <person name="Floudas D."/>
            <person name="Copeland A."/>
            <person name="Barry K.W."/>
            <person name="Cichocki N."/>
            <person name="Veneault-Fourrey C."/>
            <person name="LaButti K."/>
            <person name="Lindquist E.A."/>
            <person name="Lipzen A."/>
            <person name="Lundell T."/>
            <person name="Morin E."/>
            <person name="Murat C."/>
            <person name="Sun H."/>
            <person name="Tunlid A."/>
            <person name="Henrissat B."/>
            <person name="Grigoriev I.V."/>
            <person name="Hibbett D.S."/>
            <person name="Martin F."/>
            <person name="Nordberg H.P."/>
            <person name="Cantor M.N."/>
            <person name="Hua S.X."/>
        </authorList>
    </citation>
    <scope>NUCLEOTIDE SEQUENCE [LARGE SCALE GENOMIC DNA]</scope>
    <source>
        <strain evidence="14">h7</strain>
    </source>
</reference>
<name>A0A0C3BHH5_HEBCY</name>
<feature type="compositionally biased region" description="Low complexity" evidence="11">
    <location>
        <begin position="1041"/>
        <end position="1055"/>
    </location>
</feature>
<dbReference type="InterPro" id="IPR000719">
    <property type="entry name" value="Prot_kinase_dom"/>
</dbReference>
<feature type="compositionally biased region" description="Polar residues" evidence="11">
    <location>
        <begin position="348"/>
        <end position="366"/>
    </location>
</feature>
<dbReference type="SUPFAM" id="SSF56112">
    <property type="entry name" value="Protein kinase-like (PK-like)"/>
    <property type="match status" value="1"/>
</dbReference>
<dbReference type="SMART" id="SM00220">
    <property type="entry name" value="S_TKc"/>
    <property type="match status" value="1"/>
</dbReference>
<dbReference type="Pfam" id="PF00400">
    <property type="entry name" value="WD40"/>
    <property type="match status" value="1"/>
</dbReference>
<dbReference type="GO" id="GO:0045324">
    <property type="term" value="P:late endosome to vacuole transport"/>
    <property type="evidence" value="ECO:0007669"/>
    <property type="project" value="InterPro"/>
</dbReference>
<evidence type="ECO:0000256" key="4">
    <source>
        <dbReference type="ARBA" id="ARBA00022679"/>
    </source>
</evidence>
<dbReference type="Gene3D" id="2.130.10.10">
    <property type="entry name" value="YVTN repeat-like/Quinoprotein amine dehydrogenase"/>
    <property type="match status" value="2"/>
</dbReference>
<feature type="region of interest" description="Disordered" evidence="11">
    <location>
        <begin position="1160"/>
        <end position="1183"/>
    </location>
</feature>
<evidence type="ECO:0000256" key="10">
    <source>
        <dbReference type="PROSITE-ProRule" id="PRU00221"/>
    </source>
</evidence>
<feature type="region of interest" description="Disordered" evidence="11">
    <location>
        <begin position="1114"/>
        <end position="1133"/>
    </location>
</feature>
<keyword evidence="7" id="KW-0418">Kinase</keyword>
<feature type="compositionally biased region" description="Polar residues" evidence="11">
    <location>
        <begin position="1604"/>
        <end position="1614"/>
    </location>
</feature>
<dbReference type="PROSITE" id="PS50077">
    <property type="entry name" value="HEAT_REPEAT"/>
    <property type="match status" value="1"/>
</dbReference>
<proteinExistence type="predicted"/>
<keyword evidence="2" id="KW-0723">Serine/threonine-protein kinase</keyword>
<feature type="region of interest" description="Disordered" evidence="11">
    <location>
        <begin position="341"/>
        <end position="379"/>
    </location>
</feature>
<evidence type="ECO:0000256" key="11">
    <source>
        <dbReference type="SAM" id="MobiDB-lite"/>
    </source>
</evidence>
<feature type="region of interest" description="Disordered" evidence="11">
    <location>
        <begin position="1089"/>
        <end position="1108"/>
    </location>
</feature>
<feature type="compositionally biased region" description="Polar residues" evidence="11">
    <location>
        <begin position="1122"/>
        <end position="1132"/>
    </location>
</feature>
<protein>
    <recommendedName>
        <fullName evidence="1">non-specific serine/threonine protein kinase</fullName>
        <ecNumber evidence="1">2.7.11.1</ecNumber>
    </recommendedName>
</protein>
<feature type="repeat" description="WD" evidence="10">
    <location>
        <begin position="1194"/>
        <end position="1235"/>
    </location>
</feature>
<dbReference type="EMBL" id="KN831808">
    <property type="protein sequence ID" value="KIM36150.1"/>
    <property type="molecule type" value="Genomic_DNA"/>
</dbReference>
<keyword evidence="14" id="KW-1185">Reference proteome</keyword>
<dbReference type="PANTHER" id="PTHR17583">
    <property type="entry name" value="PHOSPHOINOSITIDE 3-KINASE REGULATORY SUBUNIT 4"/>
    <property type="match status" value="1"/>
</dbReference>
<dbReference type="Proteomes" id="UP000053424">
    <property type="component" value="Unassembled WGS sequence"/>
</dbReference>
<evidence type="ECO:0000256" key="7">
    <source>
        <dbReference type="ARBA" id="ARBA00022777"/>
    </source>
</evidence>
<dbReference type="GO" id="GO:0004674">
    <property type="term" value="F:protein serine/threonine kinase activity"/>
    <property type="evidence" value="ECO:0007669"/>
    <property type="project" value="UniProtKB-KW"/>
</dbReference>
<dbReference type="FunFam" id="1.10.510.10:FF:000497">
    <property type="entry name" value="Phosphoinositide 3-kinase regulatory subunit"/>
    <property type="match status" value="1"/>
</dbReference>
<dbReference type="InterPro" id="IPR011009">
    <property type="entry name" value="Kinase-like_dom_sf"/>
</dbReference>
<sequence length="1668" mass="184090">MGNVHSGSALTRTTVALDSYVAELGGDIIFEKNLGSARFMKTVKCRHRNGYLVIKIFIKPDPGLSLRTHHRRLKVDREALADIASIYNYQAFIETDKAGYIIRQWVASNLYDRISTRPFLSVVEKKWISFQLLNALRDARNRKVSHGDIKSENILVTSWNWIYLTDFASYKPTYLPLDDPSDFSFYFDMSGRRTCYLAPERFYTQESNPEISAKKSRIDETEGKRDGRVTEAMDCFSAGCVIAELFLEGAPLFTLSQLFKYREGEYKVDAHLAAIEDEGVQSLIQQMISLDPSERPTFDTLLHTSRGTVFPESFYSFLYNYVSSINELSSETLVVNNSTGTPIPGHSSIPSTVSSNLRPASSNLNPGNEVKSDSLPSDSDHRLERIWGDYESIEPYILPESAPPPDMDVTVEYPPSVDSPAGKPFQDILPVELHIPNRDSTLRGSLPGQRFAALEDGPALIILALVTANIRNCSLPSSKVRALDVFLALASHLTDEAKLDRMVPYIVELLQDDAALVRSAALRTLMQVLMIVSVITPSNVSIFPEYIIPHIKHLVQDPEVSVRCTYAQCIVQLADTALRYLEMGQALKAHGAFKLHAEAHEYESANFEISYDASMQELQSHIQEHLSALLMDPSSIVKRAVLHDISSLCIFLGRQKTNDVLLSHMITYLNDRDWLLRYAFFESIVDVAACAGGRSLEEYILPLMVQALSDVEESVVARVLAALTSLCELGLFQKMRIWELMSATLGFLYHPNIWIRQAAAAFITTAAEHLPPSDIWCILYPSLRHFLKSDVVKIDEQSILAAMKRPLPRQILDASVQWAMKADKSAFWRGPRRPAKVESPRESVISMKKAGTNAIARNKSEEDETHLAKLQQLGMTPSDENKLLVLRDYTLKLANATSSFASRLSYEPDTGKSLKVTGDVELQKLGVVPQTVFLKARHSTDSSGSRSSRLPSTSSRRSNTTSSTRTPILSPTAQRLSGADHVAGAPFEDLRRRLATINASASSLSVTSTSRDHRNAVSSPIASSSTTSLSAAPSPLPGRPGSPTESIISTTNSISLGPASRLHVGSTDGQKAAPAVGSSKTNAIGLLEAHSKIRSEGSPDESGRSSPMLMSATLRGTRAPRNPSSLAISTYDGQEPGISNLLENLYLDNNRELQQDFGPRVHEGPVRRRNVSRPNFSSRDGKNKRVEATLIANMSSHSEAITGFAVSPDHMFFVSSSDDKTVKVWDTARLERNVTSKPRHTYGQHHARVKCVCILEGVHCFASAADDGSLHVVRVHTTQTGALPKYNKLQVIREHRLDNVGEYITCMTHYNTDSASNLLYATTHSIITLLDLRTMRVLQTLENPRHYGPITSLCIDRKRAWIVVGTSTGVLTLWDKRFGLLIRSWHAGATSSGHATRIHQCVVHPSKGRGKWLMVALETSKKGADPSFSHLVEVWDIENAVLVESFVTRTGSPADPIPEPQTLTGADAETTPAAAIAALVRSRQNNGEFNEQFSSRQSIREELPKSPAPDVRAMVVGADFGGYSTIQRSEFGELETNTPRANGRGFMITGSDDWKIRMWDLGRFDRTTILSGLDTESEKPSYSTSTSTSGGATTFVETWPPVPATSSSSRPPQRISLITHSQKNLLKSHQDIITALACVDSPFRGGIISGDRAGVIKVWRVEQVEQSS</sequence>
<feature type="compositionally biased region" description="Low complexity" evidence="11">
    <location>
        <begin position="941"/>
        <end position="966"/>
    </location>
</feature>
<dbReference type="InterPro" id="IPR021133">
    <property type="entry name" value="HEAT_type_2"/>
</dbReference>
<evidence type="ECO:0000313" key="14">
    <source>
        <dbReference type="Proteomes" id="UP000053424"/>
    </source>
</evidence>
<evidence type="ECO:0000259" key="12">
    <source>
        <dbReference type="PROSITE" id="PS50011"/>
    </source>
</evidence>
<feature type="region of interest" description="Disordered" evidence="11">
    <location>
        <begin position="1574"/>
        <end position="1614"/>
    </location>
</feature>
<dbReference type="STRING" id="686832.A0A0C3BHH5"/>
<dbReference type="Pfam" id="PF00069">
    <property type="entry name" value="Pkinase"/>
    <property type="match status" value="1"/>
</dbReference>
<feature type="compositionally biased region" description="Low complexity" evidence="11">
    <location>
        <begin position="1018"/>
        <end position="1033"/>
    </location>
</feature>